<dbReference type="SMART" id="SM00857">
    <property type="entry name" value="Resolvase"/>
    <property type="match status" value="1"/>
</dbReference>
<proteinExistence type="predicted"/>
<protein>
    <recommendedName>
        <fullName evidence="1">Resolvase/invertase-type recombinase catalytic domain-containing protein</fullName>
    </recommendedName>
</protein>
<comment type="caution">
    <text evidence="2">The sequence shown here is derived from an EMBL/GenBank/DDBJ whole genome shotgun (WGS) entry which is preliminary data.</text>
</comment>
<dbReference type="InterPro" id="IPR006119">
    <property type="entry name" value="Resolv_N"/>
</dbReference>
<dbReference type="InterPro" id="IPR036162">
    <property type="entry name" value="Resolvase-like_N_sf"/>
</dbReference>
<keyword evidence="3" id="KW-1185">Reference proteome</keyword>
<evidence type="ECO:0000313" key="2">
    <source>
        <dbReference type="EMBL" id="KIE47746.1"/>
    </source>
</evidence>
<sequence length="127" mass="14969">MRKIMIIPPKPPEHKRLKAVAYCCISTLGSAQRLNLNWQIKSYIKMISEHLNWIFTGVFFDTGKSGLRRNGRTGLEKMLKKTTKGKFDCIITKFISMVLRDIMEILKIVRYLRERRINPSIEIYICY</sequence>
<dbReference type="Pfam" id="PF00239">
    <property type="entry name" value="Resolvase"/>
    <property type="match status" value="1"/>
</dbReference>
<gene>
    <name evidence="2" type="ORF">U732_3631</name>
</gene>
<dbReference type="STRING" id="29341.RSJ17_17800"/>
<dbReference type="RefSeq" id="WP_052267985.1">
    <property type="nucleotide sequence ID" value="NZ_AYSO01000013.1"/>
</dbReference>
<dbReference type="SUPFAM" id="SSF53041">
    <property type="entry name" value="Resolvase-like"/>
    <property type="match status" value="1"/>
</dbReference>
<dbReference type="OrthoDB" id="9769353at2"/>
<organism evidence="2 3">
    <name type="scientific">Clostridium argentinense CDC 2741</name>
    <dbReference type="NCBI Taxonomy" id="1418104"/>
    <lineage>
        <taxon>Bacteria</taxon>
        <taxon>Bacillati</taxon>
        <taxon>Bacillota</taxon>
        <taxon>Clostridia</taxon>
        <taxon>Eubacteriales</taxon>
        <taxon>Clostridiaceae</taxon>
        <taxon>Clostridium</taxon>
    </lineage>
</organism>
<reference evidence="2 3" key="1">
    <citation type="journal article" date="2015" name="Infect. Genet. Evol.">
        <title>Genomic sequences of six botulinum neurotoxin-producing strains representing three clostridial species illustrate the mobility and diversity of botulinum neurotoxin genes.</title>
        <authorList>
            <person name="Smith T.J."/>
            <person name="Hill K.K."/>
            <person name="Xie G."/>
            <person name="Foley B.T."/>
            <person name="Williamson C.H."/>
            <person name="Foster J.T."/>
            <person name="Johnson S.L."/>
            <person name="Chertkov O."/>
            <person name="Teshima H."/>
            <person name="Gibbons H.S."/>
            <person name="Johnsky L.A."/>
            <person name="Karavis M.A."/>
            <person name="Smith L.A."/>
        </authorList>
    </citation>
    <scope>NUCLEOTIDE SEQUENCE [LARGE SCALE GENOMIC DNA]</scope>
    <source>
        <strain evidence="2 3">CDC 2741</strain>
    </source>
</reference>
<name>A0A0C1RBF3_9CLOT</name>
<dbReference type="AlphaFoldDB" id="A0A0C1RBF3"/>
<feature type="domain" description="Resolvase/invertase-type recombinase catalytic" evidence="1">
    <location>
        <begin position="18"/>
        <end position="127"/>
    </location>
</feature>
<evidence type="ECO:0000313" key="3">
    <source>
        <dbReference type="Proteomes" id="UP000031366"/>
    </source>
</evidence>
<dbReference type="Gene3D" id="3.40.50.1390">
    <property type="entry name" value="Resolvase, N-terminal catalytic domain"/>
    <property type="match status" value="1"/>
</dbReference>
<evidence type="ECO:0000259" key="1">
    <source>
        <dbReference type="PROSITE" id="PS51736"/>
    </source>
</evidence>
<accession>A0A0C1RBF3</accession>
<dbReference type="GO" id="GO:0003677">
    <property type="term" value="F:DNA binding"/>
    <property type="evidence" value="ECO:0007669"/>
    <property type="project" value="InterPro"/>
</dbReference>
<dbReference type="GO" id="GO:0000150">
    <property type="term" value="F:DNA strand exchange activity"/>
    <property type="evidence" value="ECO:0007669"/>
    <property type="project" value="InterPro"/>
</dbReference>
<dbReference type="Proteomes" id="UP000031366">
    <property type="component" value="Unassembled WGS sequence"/>
</dbReference>
<dbReference type="EMBL" id="AYSO01000013">
    <property type="protein sequence ID" value="KIE47746.1"/>
    <property type="molecule type" value="Genomic_DNA"/>
</dbReference>
<dbReference type="PROSITE" id="PS51736">
    <property type="entry name" value="RECOMBINASES_3"/>
    <property type="match status" value="1"/>
</dbReference>